<reference evidence="2" key="1">
    <citation type="journal article" date="2017" name="Appl. Environ. Microbiol.">
        <title>Molecular characterization of an Endozoicomonas-like organism causing infection in king scallop Pecten maximus L.</title>
        <authorList>
            <person name="Cano I."/>
            <person name="van Aerle R."/>
            <person name="Ross S."/>
            <person name="Verner-Jeffreys D.W."/>
            <person name="Paley R.K."/>
            <person name="Rimmer G."/>
            <person name="Ryder D."/>
            <person name="Hooper P."/>
            <person name="Stone D."/>
            <person name="Feist S.W."/>
        </authorList>
    </citation>
    <scope>NUCLEOTIDE SEQUENCE</scope>
</reference>
<dbReference type="EMBL" id="NSIT01000038">
    <property type="protein sequence ID" value="PJE79972.1"/>
    <property type="molecule type" value="Genomic_DNA"/>
</dbReference>
<evidence type="ECO:0000256" key="1">
    <source>
        <dbReference type="SAM" id="Phobius"/>
    </source>
</evidence>
<proteinExistence type="predicted"/>
<evidence type="ECO:0000313" key="2">
    <source>
        <dbReference type="EMBL" id="PJE79972.1"/>
    </source>
</evidence>
<organism evidence="2">
    <name type="scientific">invertebrate metagenome</name>
    <dbReference type="NCBI Taxonomy" id="1711999"/>
    <lineage>
        <taxon>unclassified sequences</taxon>
        <taxon>metagenomes</taxon>
        <taxon>organismal metagenomes</taxon>
    </lineage>
</organism>
<keyword evidence="1" id="KW-0812">Transmembrane</keyword>
<gene>
    <name evidence="2" type="ORF">CI610_01034</name>
</gene>
<comment type="caution">
    <text evidence="2">The sequence shown here is derived from an EMBL/GenBank/DDBJ whole genome shotgun (WGS) entry which is preliminary data.</text>
</comment>
<accession>A0A2H9T9R3</accession>
<keyword evidence="1" id="KW-0472">Membrane</keyword>
<sequence>MNMFNAKYQDYCYLPLLIFEGLIGKLVMAILCLGKTSTGKESAAINSYHKAL</sequence>
<dbReference type="AlphaFoldDB" id="A0A2H9T9R3"/>
<feature type="transmembrane region" description="Helical" evidence="1">
    <location>
        <begin position="13"/>
        <end position="33"/>
    </location>
</feature>
<keyword evidence="1" id="KW-1133">Transmembrane helix</keyword>
<name>A0A2H9T9R3_9ZZZZ</name>
<protein>
    <submittedName>
        <fullName evidence="2">Uncharacterized protein</fullName>
    </submittedName>
</protein>